<keyword evidence="1" id="KW-0560">Oxidoreductase</keyword>
<sequence length="256" mass="27791">MKLEGKVAFITGGCSGFGYETLKMLLDHGAKVGIADIQEEKGEQIVKDFGNDNVVFIKTDVTDSEQVRVAIETTYEKFGALHITLNSAGIMGVSHTATKSHFLDFQFHRKCMDINVNGTIYSSAYSAKYMSKNDPVNERGEKGVIINVSSIAATLAGRGFVSYGCSKGAINGMTLPMARDLGRFGIRVLNIAPTIFKTEMAAVMPEAYIKRYEKTVPLGRSGEPDDFAKLVKTCIENGYLNGVSLQITGGTIPSYE</sequence>
<dbReference type="Pfam" id="PF00106">
    <property type="entry name" value="adh_short"/>
    <property type="match status" value="1"/>
</dbReference>
<dbReference type="PRINTS" id="PR00080">
    <property type="entry name" value="SDRFAMILY"/>
</dbReference>
<dbReference type="SUPFAM" id="SSF51735">
    <property type="entry name" value="NAD(P)-binding Rossmann-fold domains"/>
    <property type="match status" value="1"/>
</dbReference>
<dbReference type="Proteomes" id="UP001295684">
    <property type="component" value="Unassembled WGS sequence"/>
</dbReference>
<comment type="similarity">
    <text evidence="2">Belongs to the short-chain dehydrogenases/reductases (SDR) family.</text>
</comment>
<evidence type="ECO:0000256" key="2">
    <source>
        <dbReference type="RuleBase" id="RU000363"/>
    </source>
</evidence>
<dbReference type="PRINTS" id="PR00081">
    <property type="entry name" value="GDHRDH"/>
</dbReference>
<dbReference type="Gene3D" id="3.40.50.720">
    <property type="entry name" value="NAD(P)-binding Rossmann-like Domain"/>
    <property type="match status" value="1"/>
</dbReference>
<accession>A0AAD2D365</accession>
<comment type="caution">
    <text evidence="3">The sequence shown here is derived from an EMBL/GenBank/DDBJ whole genome shotgun (WGS) entry which is preliminary data.</text>
</comment>
<reference evidence="3" key="1">
    <citation type="submission" date="2023-07" db="EMBL/GenBank/DDBJ databases">
        <authorList>
            <consortium name="AG Swart"/>
            <person name="Singh M."/>
            <person name="Singh A."/>
            <person name="Seah K."/>
            <person name="Emmerich C."/>
        </authorList>
    </citation>
    <scope>NUCLEOTIDE SEQUENCE</scope>
    <source>
        <strain evidence="3">DP1</strain>
    </source>
</reference>
<evidence type="ECO:0000313" key="3">
    <source>
        <dbReference type="EMBL" id="CAI2377918.1"/>
    </source>
</evidence>
<dbReference type="EMBL" id="CAMPGE010019595">
    <property type="protein sequence ID" value="CAI2377918.1"/>
    <property type="molecule type" value="Genomic_DNA"/>
</dbReference>
<dbReference type="PANTHER" id="PTHR43658:SF8">
    <property type="entry name" value="17-BETA-HYDROXYSTEROID DEHYDROGENASE 14-RELATED"/>
    <property type="match status" value="1"/>
</dbReference>
<gene>
    <name evidence="3" type="ORF">ECRASSUSDP1_LOCUS19309</name>
</gene>
<name>A0AAD2D365_EUPCR</name>
<evidence type="ECO:0000313" key="4">
    <source>
        <dbReference type="Proteomes" id="UP001295684"/>
    </source>
</evidence>
<evidence type="ECO:0000256" key="1">
    <source>
        <dbReference type="ARBA" id="ARBA00023002"/>
    </source>
</evidence>
<proteinExistence type="inferred from homology"/>
<dbReference type="GO" id="GO:0016491">
    <property type="term" value="F:oxidoreductase activity"/>
    <property type="evidence" value="ECO:0007669"/>
    <property type="project" value="UniProtKB-KW"/>
</dbReference>
<dbReference type="InterPro" id="IPR036291">
    <property type="entry name" value="NAD(P)-bd_dom_sf"/>
</dbReference>
<dbReference type="AlphaFoldDB" id="A0AAD2D365"/>
<keyword evidence="4" id="KW-1185">Reference proteome</keyword>
<dbReference type="PANTHER" id="PTHR43658">
    <property type="entry name" value="SHORT-CHAIN DEHYDROGENASE/REDUCTASE"/>
    <property type="match status" value="1"/>
</dbReference>
<organism evidence="3 4">
    <name type="scientific">Euplotes crassus</name>
    <dbReference type="NCBI Taxonomy" id="5936"/>
    <lineage>
        <taxon>Eukaryota</taxon>
        <taxon>Sar</taxon>
        <taxon>Alveolata</taxon>
        <taxon>Ciliophora</taxon>
        <taxon>Intramacronucleata</taxon>
        <taxon>Spirotrichea</taxon>
        <taxon>Hypotrichia</taxon>
        <taxon>Euplotida</taxon>
        <taxon>Euplotidae</taxon>
        <taxon>Moneuplotes</taxon>
    </lineage>
</organism>
<dbReference type="InterPro" id="IPR002347">
    <property type="entry name" value="SDR_fam"/>
</dbReference>
<dbReference type="InterPro" id="IPR020904">
    <property type="entry name" value="Sc_DH/Rdtase_CS"/>
</dbReference>
<protein>
    <submittedName>
        <fullName evidence="3">Uncharacterized protein</fullName>
    </submittedName>
</protein>
<dbReference type="PROSITE" id="PS00061">
    <property type="entry name" value="ADH_SHORT"/>
    <property type="match status" value="1"/>
</dbReference>